<feature type="signal peptide" evidence="1">
    <location>
        <begin position="1"/>
        <end position="27"/>
    </location>
</feature>
<keyword evidence="3" id="KW-1185">Reference proteome</keyword>
<keyword evidence="1" id="KW-0732">Signal</keyword>
<gene>
    <name evidence="2" type="ORF">CBI38_01440</name>
</gene>
<evidence type="ECO:0000256" key="1">
    <source>
        <dbReference type="SAM" id="SignalP"/>
    </source>
</evidence>
<evidence type="ECO:0000313" key="2">
    <source>
        <dbReference type="EMBL" id="AWK70428.1"/>
    </source>
</evidence>
<sequence>MRKFAAGIAAAALSAGIILVGAGTAAAEPVPDGTYQGTTDAPGGGLIWKGKTFRNGTVTNNFVFGLSGLSGSYYEDAAGRTVIDYGPSGLGFLTDTMVANGDGSYTGTTYVNGNQVGGFRLAR</sequence>
<evidence type="ECO:0000313" key="3">
    <source>
        <dbReference type="Proteomes" id="UP000245711"/>
    </source>
</evidence>
<dbReference type="RefSeq" id="WP_109325766.1">
    <property type="nucleotide sequence ID" value="NZ_CP021354.1"/>
</dbReference>
<dbReference type="EMBL" id="CP021354">
    <property type="protein sequence ID" value="AWK70428.1"/>
    <property type="molecule type" value="Genomic_DNA"/>
</dbReference>
<protein>
    <submittedName>
        <fullName evidence="2">Uncharacterized protein</fullName>
    </submittedName>
</protein>
<name>A0A2S2BPD5_9NOCA</name>
<organism evidence="2 3">
    <name type="scientific">Rhodococcus oxybenzonivorans</name>
    <dbReference type="NCBI Taxonomy" id="1990687"/>
    <lineage>
        <taxon>Bacteria</taxon>
        <taxon>Bacillati</taxon>
        <taxon>Actinomycetota</taxon>
        <taxon>Actinomycetes</taxon>
        <taxon>Mycobacteriales</taxon>
        <taxon>Nocardiaceae</taxon>
        <taxon>Rhodococcus</taxon>
    </lineage>
</organism>
<dbReference type="Proteomes" id="UP000245711">
    <property type="component" value="Chromosome"/>
</dbReference>
<reference evidence="2 3" key="1">
    <citation type="submission" date="2017-05" db="EMBL/GenBank/DDBJ databases">
        <title>Isolation of Rhodococcus sp. S2-17 biodegrading of BP-3.</title>
        <authorList>
            <person name="Lee Y."/>
            <person name="Kim K.H."/>
            <person name="Chun B.H."/>
            <person name="Jung H.S."/>
            <person name="Jeon C.O."/>
        </authorList>
    </citation>
    <scope>NUCLEOTIDE SEQUENCE [LARGE SCALE GENOMIC DNA]</scope>
    <source>
        <strain evidence="2 3">S2-17</strain>
    </source>
</reference>
<dbReference type="AlphaFoldDB" id="A0A2S2BPD5"/>
<dbReference type="KEGG" id="roz:CBI38_01440"/>
<feature type="chain" id="PRO_5015634942" evidence="1">
    <location>
        <begin position="28"/>
        <end position="123"/>
    </location>
</feature>
<accession>A0A2S2BPD5</accession>
<proteinExistence type="predicted"/>
<dbReference type="OrthoDB" id="4481630at2"/>